<dbReference type="Proteomes" id="UP000288805">
    <property type="component" value="Unassembled WGS sequence"/>
</dbReference>
<evidence type="ECO:0000256" key="9">
    <source>
        <dbReference type="ARBA" id="ARBA00022801"/>
    </source>
</evidence>
<evidence type="ECO:0000313" key="19">
    <source>
        <dbReference type="Proteomes" id="UP000288805"/>
    </source>
</evidence>
<comment type="subcellular location">
    <subcellularLocation>
        <location evidence="1">Nucleus</location>
    </subcellularLocation>
</comment>
<dbReference type="Gene3D" id="2.40.50.40">
    <property type="match status" value="1"/>
</dbReference>
<evidence type="ECO:0000313" key="18">
    <source>
        <dbReference type="EMBL" id="RVW30076.1"/>
    </source>
</evidence>
<keyword evidence="14" id="KW-0238">DNA-binding</keyword>
<dbReference type="Pfam" id="PF17921">
    <property type="entry name" value="Integrase_H2C2"/>
    <property type="match status" value="1"/>
</dbReference>
<keyword evidence="5" id="KW-0540">Nuclease</keyword>
<evidence type="ECO:0000256" key="4">
    <source>
        <dbReference type="ARBA" id="ARBA00022695"/>
    </source>
</evidence>
<dbReference type="AlphaFoldDB" id="A0A438D3S4"/>
<keyword evidence="4" id="KW-0548">Nucleotidyltransferase</keyword>
<keyword evidence="13" id="KW-0239">DNA-directed DNA polymerase</keyword>
<dbReference type="InterPro" id="IPR012337">
    <property type="entry name" value="RNaseH-like_sf"/>
</dbReference>
<dbReference type="GO" id="GO:0046872">
    <property type="term" value="F:metal ion binding"/>
    <property type="evidence" value="ECO:0007669"/>
    <property type="project" value="UniProtKB-KW"/>
</dbReference>
<evidence type="ECO:0000259" key="17">
    <source>
        <dbReference type="PROSITE" id="PS50013"/>
    </source>
</evidence>
<evidence type="ECO:0000256" key="1">
    <source>
        <dbReference type="ARBA" id="ARBA00004123"/>
    </source>
</evidence>
<dbReference type="SUPFAM" id="SSF56672">
    <property type="entry name" value="DNA/RNA polymerases"/>
    <property type="match status" value="1"/>
</dbReference>
<evidence type="ECO:0000256" key="15">
    <source>
        <dbReference type="ARBA" id="ARBA00023172"/>
    </source>
</evidence>
<accession>A0A438D3S4</accession>
<evidence type="ECO:0000256" key="2">
    <source>
        <dbReference type="ARBA" id="ARBA00022670"/>
    </source>
</evidence>
<reference evidence="18 19" key="1">
    <citation type="journal article" date="2018" name="PLoS Genet.">
        <title>Population sequencing reveals clonal diversity and ancestral inbreeding in the grapevine cultivar Chardonnay.</title>
        <authorList>
            <person name="Roach M.J."/>
            <person name="Johnson D.L."/>
            <person name="Bohlmann J."/>
            <person name="van Vuuren H.J."/>
            <person name="Jones S.J."/>
            <person name="Pretorius I.S."/>
            <person name="Schmidt S.A."/>
            <person name="Borneman A.R."/>
        </authorList>
    </citation>
    <scope>NUCLEOTIDE SEQUENCE [LARGE SCALE GENOMIC DNA]</scope>
    <source>
        <strain evidence="19">cv. Chardonnay</strain>
        <tissue evidence="18">Leaf</tissue>
    </source>
</reference>
<organism evidence="18 19">
    <name type="scientific">Vitis vinifera</name>
    <name type="common">Grape</name>
    <dbReference type="NCBI Taxonomy" id="29760"/>
    <lineage>
        <taxon>Eukaryota</taxon>
        <taxon>Viridiplantae</taxon>
        <taxon>Streptophyta</taxon>
        <taxon>Embryophyta</taxon>
        <taxon>Tracheophyta</taxon>
        <taxon>Spermatophyta</taxon>
        <taxon>Magnoliopsida</taxon>
        <taxon>eudicotyledons</taxon>
        <taxon>Gunneridae</taxon>
        <taxon>Pentapetalae</taxon>
        <taxon>rosids</taxon>
        <taxon>Vitales</taxon>
        <taxon>Vitaceae</taxon>
        <taxon>Viteae</taxon>
        <taxon>Vitis</taxon>
    </lineage>
</organism>
<dbReference type="GO" id="GO:0015074">
    <property type="term" value="P:DNA integration"/>
    <property type="evidence" value="ECO:0007669"/>
    <property type="project" value="UniProtKB-KW"/>
</dbReference>
<keyword evidence="12" id="KW-0695">RNA-directed DNA polymerase</keyword>
<evidence type="ECO:0000256" key="3">
    <source>
        <dbReference type="ARBA" id="ARBA00022679"/>
    </source>
</evidence>
<dbReference type="InterPro" id="IPR041373">
    <property type="entry name" value="RT_RNaseH"/>
</dbReference>
<dbReference type="GO" id="GO:0004519">
    <property type="term" value="F:endonuclease activity"/>
    <property type="evidence" value="ECO:0007669"/>
    <property type="project" value="UniProtKB-KW"/>
</dbReference>
<dbReference type="Pfam" id="PF00385">
    <property type="entry name" value="Chromo"/>
    <property type="match status" value="1"/>
</dbReference>
<keyword evidence="11" id="KW-0229">DNA integration</keyword>
<proteinExistence type="predicted"/>
<dbReference type="GO" id="GO:0006310">
    <property type="term" value="P:DNA recombination"/>
    <property type="evidence" value="ECO:0007669"/>
    <property type="project" value="UniProtKB-KW"/>
</dbReference>
<evidence type="ECO:0000256" key="10">
    <source>
        <dbReference type="ARBA" id="ARBA00022842"/>
    </source>
</evidence>
<dbReference type="Pfam" id="PF24626">
    <property type="entry name" value="SH3_Tf2-1"/>
    <property type="match status" value="1"/>
</dbReference>
<dbReference type="InterPro" id="IPR041588">
    <property type="entry name" value="Integrase_H2C2"/>
</dbReference>
<dbReference type="InterPro" id="IPR023780">
    <property type="entry name" value="Chromo_domain"/>
</dbReference>
<keyword evidence="3" id="KW-0808">Transferase</keyword>
<evidence type="ECO:0000256" key="7">
    <source>
        <dbReference type="ARBA" id="ARBA00022750"/>
    </source>
</evidence>
<dbReference type="InterPro" id="IPR043502">
    <property type="entry name" value="DNA/RNA_pol_sf"/>
</dbReference>
<dbReference type="Pfam" id="PF17917">
    <property type="entry name" value="RT_RNaseH"/>
    <property type="match status" value="1"/>
</dbReference>
<protein>
    <submittedName>
        <fullName evidence="18">Retrovirus-related Pol polyprotein from transposon 17.6</fullName>
    </submittedName>
</protein>
<dbReference type="PROSITE" id="PS00598">
    <property type="entry name" value="CHROMO_1"/>
    <property type="match status" value="1"/>
</dbReference>
<keyword evidence="15" id="KW-0233">DNA recombination</keyword>
<evidence type="ECO:0000256" key="11">
    <source>
        <dbReference type="ARBA" id="ARBA00022908"/>
    </source>
</evidence>
<keyword evidence="6" id="KW-0479">Metal-binding</keyword>
<keyword evidence="8" id="KW-0255">Endonuclease</keyword>
<dbReference type="Gene3D" id="1.10.340.70">
    <property type="match status" value="1"/>
</dbReference>
<name>A0A438D3S4_VITVI</name>
<sequence length="584" mass="67744">MSFLGHRIKDGMLMMDDIKVKAIQEWDPPTKVPQLRSFLGLVNYYWRFIKGYSARATLLTDLLKKNNAWEWDKRCQQALKDLKKVVTKNPVFALSDHTKVFEVHTDASDFAIGGVIMQDRHSIAFESHKLNDTERRYTVQEKEMVAIIHYLHTWRHYLLGSHFIVKTDNVATSYFQTQKKLSPKQARWQDFLAEFDYTLEYKPGSANHEADALSRKAKLASMTSQPQGDIMDLLREGLQHDLVSQILIVLTHEGKTKQFWVEDDLLYTKGRRLRHPGQRLTGALLESAYYWPQMQDEVEAYVRTCLVCQQDKGLPKYIISDRDPHFTRKSWTKLFKLMGLELHFSTGFTHRRMGKLRGSEAINKSPFELATGQQPLTPHTLTIGYTGRSPAAFKFAKGWYEQADIAHSYLDKAAKKMKKWTDKKRCHTEYKVEDMVLAKLLPQQFKSVRPMHKGLVRRYEGPFPILGKVGKVSYKVELPPRLKFHLVFHVSYLKPYHEDNDDPSRGVSKKAPTMVVTSYDKEVEHIITDRVIKRRGVSPTTEFLVKWKGLTESEASWEPVDALWQFQEQIEQFRAEGATRTSAA</sequence>
<keyword evidence="10" id="KW-0460">Magnesium</keyword>
<evidence type="ECO:0000256" key="13">
    <source>
        <dbReference type="ARBA" id="ARBA00022932"/>
    </source>
</evidence>
<dbReference type="CDD" id="cd09274">
    <property type="entry name" value="RNase_HI_RT_Ty3"/>
    <property type="match status" value="1"/>
</dbReference>
<dbReference type="PANTHER" id="PTHR37984:SF5">
    <property type="entry name" value="PROTEIN NYNRIN-LIKE"/>
    <property type="match status" value="1"/>
</dbReference>
<evidence type="ECO:0000256" key="8">
    <source>
        <dbReference type="ARBA" id="ARBA00022759"/>
    </source>
</evidence>
<comment type="caution">
    <text evidence="18">The sequence shown here is derived from an EMBL/GenBank/DDBJ whole genome shotgun (WGS) entry which is preliminary data.</text>
</comment>
<dbReference type="GO" id="GO:0006508">
    <property type="term" value="P:proteolysis"/>
    <property type="evidence" value="ECO:0007669"/>
    <property type="project" value="UniProtKB-KW"/>
</dbReference>
<dbReference type="EMBL" id="QGNW01001812">
    <property type="protein sequence ID" value="RVW30076.1"/>
    <property type="molecule type" value="Genomic_DNA"/>
</dbReference>
<dbReference type="FunFam" id="3.30.70.270:FF:000020">
    <property type="entry name" value="Transposon Tf2-6 polyprotein-like Protein"/>
    <property type="match status" value="1"/>
</dbReference>
<dbReference type="InterPro" id="IPR016197">
    <property type="entry name" value="Chromo-like_dom_sf"/>
</dbReference>
<dbReference type="InterPro" id="IPR043128">
    <property type="entry name" value="Rev_trsase/Diguanyl_cyclase"/>
</dbReference>
<dbReference type="PROSITE" id="PS50013">
    <property type="entry name" value="CHROMO_2"/>
    <property type="match status" value="1"/>
</dbReference>
<dbReference type="SUPFAM" id="SSF54160">
    <property type="entry name" value="Chromo domain-like"/>
    <property type="match status" value="1"/>
</dbReference>
<dbReference type="GO" id="GO:0004190">
    <property type="term" value="F:aspartic-type endopeptidase activity"/>
    <property type="evidence" value="ECO:0007669"/>
    <property type="project" value="UniProtKB-KW"/>
</dbReference>
<dbReference type="GO" id="GO:0003887">
    <property type="term" value="F:DNA-directed DNA polymerase activity"/>
    <property type="evidence" value="ECO:0007669"/>
    <property type="project" value="UniProtKB-KW"/>
</dbReference>
<evidence type="ECO:0000256" key="6">
    <source>
        <dbReference type="ARBA" id="ARBA00022723"/>
    </source>
</evidence>
<dbReference type="InterPro" id="IPR000953">
    <property type="entry name" value="Chromo/chromo_shadow_dom"/>
</dbReference>
<keyword evidence="16" id="KW-0539">Nucleus</keyword>
<feature type="domain" description="Chromo" evidence="17">
    <location>
        <begin position="521"/>
        <end position="584"/>
    </location>
</feature>
<dbReference type="GO" id="GO:0003677">
    <property type="term" value="F:DNA binding"/>
    <property type="evidence" value="ECO:0007669"/>
    <property type="project" value="UniProtKB-KW"/>
</dbReference>
<dbReference type="SUPFAM" id="SSF53098">
    <property type="entry name" value="Ribonuclease H-like"/>
    <property type="match status" value="1"/>
</dbReference>
<dbReference type="GO" id="GO:0003964">
    <property type="term" value="F:RNA-directed DNA polymerase activity"/>
    <property type="evidence" value="ECO:0007669"/>
    <property type="project" value="UniProtKB-KW"/>
</dbReference>
<keyword evidence="9" id="KW-0378">Hydrolase</keyword>
<dbReference type="PANTHER" id="PTHR37984">
    <property type="entry name" value="PROTEIN CBG26694"/>
    <property type="match status" value="1"/>
</dbReference>
<keyword evidence="2" id="KW-0645">Protease</keyword>
<evidence type="ECO:0000256" key="12">
    <source>
        <dbReference type="ARBA" id="ARBA00022918"/>
    </source>
</evidence>
<evidence type="ECO:0000256" key="5">
    <source>
        <dbReference type="ARBA" id="ARBA00022722"/>
    </source>
</evidence>
<keyword evidence="7" id="KW-0064">Aspartyl protease</keyword>
<dbReference type="InterPro" id="IPR023779">
    <property type="entry name" value="Chromodomain_CS"/>
</dbReference>
<dbReference type="InterPro" id="IPR056924">
    <property type="entry name" value="SH3_Tf2-1"/>
</dbReference>
<dbReference type="InterPro" id="IPR050951">
    <property type="entry name" value="Retrovirus_Pol_polyprotein"/>
</dbReference>
<dbReference type="GO" id="GO:0005634">
    <property type="term" value="C:nucleus"/>
    <property type="evidence" value="ECO:0007669"/>
    <property type="project" value="UniProtKB-SubCell"/>
</dbReference>
<dbReference type="Gene3D" id="3.30.70.270">
    <property type="match status" value="1"/>
</dbReference>
<evidence type="ECO:0000256" key="14">
    <source>
        <dbReference type="ARBA" id="ARBA00023125"/>
    </source>
</evidence>
<evidence type="ECO:0000256" key="16">
    <source>
        <dbReference type="ARBA" id="ARBA00023242"/>
    </source>
</evidence>
<gene>
    <name evidence="18" type="primary">pol_2413</name>
    <name evidence="18" type="ORF">CK203_112598</name>
</gene>
<dbReference type="SMART" id="SM00298">
    <property type="entry name" value="CHROMO"/>
    <property type="match status" value="1"/>
</dbReference>